<keyword evidence="14" id="KW-1185">Reference proteome</keyword>
<protein>
    <recommendedName>
        <fullName evidence="15">TraB/GumN family protein</fullName>
    </recommendedName>
</protein>
<dbReference type="Proteomes" id="UP000223913">
    <property type="component" value="Unassembled WGS sequence"/>
</dbReference>
<keyword evidence="6" id="KW-0479">Metal-binding</keyword>
<accession>A0A2D0NE09</accession>
<organism evidence="13 14">
    <name type="scientific">Flavilitoribacter nigricans (strain ATCC 23147 / DSM 23189 / NBRC 102662 / NCIMB 1420 / SS-2)</name>
    <name type="common">Lewinella nigricans</name>
    <dbReference type="NCBI Taxonomy" id="1122177"/>
    <lineage>
        <taxon>Bacteria</taxon>
        <taxon>Pseudomonadati</taxon>
        <taxon>Bacteroidota</taxon>
        <taxon>Saprospiria</taxon>
        <taxon>Saprospirales</taxon>
        <taxon>Lewinellaceae</taxon>
        <taxon>Flavilitoribacter</taxon>
    </lineage>
</organism>
<dbReference type="OrthoDB" id="9798714at2"/>
<keyword evidence="4" id="KW-0645">Protease</keyword>
<dbReference type="GO" id="GO:0046872">
    <property type="term" value="F:metal ion binding"/>
    <property type="evidence" value="ECO:0007669"/>
    <property type="project" value="UniProtKB-KW"/>
</dbReference>
<evidence type="ECO:0000313" key="14">
    <source>
        <dbReference type="Proteomes" id="UP000223913"/>
    </source>
</evidence>
<evidence type="ECO:0008006" key="15">
    <source>
        <dbReference type="Google" id="ProtNLM"/>
    </source>
</evidence>
<dbReference type="Pfam" id="PF01963">
    <property type="entry name" value="TraB_PrgY_gumN"/>
    <property type="match status" value="1"/>
</dbReference>
<keyword evidence="9" id="KW-1133">Transmembrane helix</keyword>
<evidence type="ECO:0000313" key="13">
    <source>
        <dbReference type="EMBL" id="PHN06754.1"/>
    </source>
</evidence>
<dbReference type="GO" id="GO:0016020">
    <property type="term" value="C:membrane"/>
    <property type="evidence" value="ECO:0007669"/>
    <property type="project" value="UniProtKB-SubCell"/>
</dbReference>
<keyword evidence="7" id="KW-0732">Signal</keyword>
<keyword evidence="11" id="KW-0472">Membrane</keyword>
<dbReference type="GO" id="GO:0004222">
    <property type="term" value="F:metalloendopeptidase activity"/>
    <property type="evidence" value="ECO:0007669"/>
    <property type="project" value="TreeGrafter"/>
</dbReference>
<dbReference type="GO" id="GO:0006508">
    <property type="term" value="P:proteolysis"/>
    <property type="evidence" value="ECO:0007669"/>
    <property type="project" value="UniProtKB-KW"/>
</dbReference>
<comment type="cofactor">
    <cofactor evidence="2">
        <name>Co(2+)</name>
        <dbReference type="ChEBI" id="CHEBI:48828"/>
    </cofactor>
</comment>
<dbReference type="InterPro" id="IPR040230">
    <property type="entry name" value="TIKI1/2-like"/>
</dbReference>
<evidence type="ECO:0000256" key="3">
    <source>
        <dbReference type="ARBA" id="ARBA00004479"/>
    </source>
</evidence>
<dbReference type="PANTHER" id="PTHR31120">
    <property type="entry name" value="METALLOPROTEASE TIKI"/>
    <property type="match status" value="1"/>
</dbReference>
<evidence type="ECO:0000256" key="2">
    <source>
        <dbReference type="ARBA" id="ARBA00001941"/>
    </source>
</evidence>
<comment type="caution">
    <text evidence="13">The sequence shown here is derived from an EMBL/GenBank/DDBJ whole genome shotgun (WGS) entry which is preliminary data.</text>
</comment>
<evidence type="ECO:0000256" key="8">
    <source>
        <dbReference type="ARBA" id="ARBA00022801"/>
    </source>
</evidence>
<dbReference type="InterPro" id="IPR002816">
    <property type="entry name" value="TraB/PrgY/GumN_fam"/>
</dbReference>
<evidence type="ECO:0000256" key="6">
    <source>
        <dbReference type="ARBA" id="ARBA00022723"/>
    </source>
</evidence>
<evidence type="ECO:0000256" key="12">
    <source>
        <dbReference type="ARBA" id="ARBA00023180"/>
    </source>
</evidence>
<evidence type="ECO:0000256" key="4">
    <source>
        <dbReference type="ARBA" id="ARBA00022670"/>
    </source>
</evidence>
<evidence type="ECO:0000256" key="11">
    <source>
        <dbReference type="ARBA" id="ARBA00023136"/>
    </source>
</evidence>
<dbReference type="AlphaFoldDB" id="A0A2D0NE09"/>
<name>A0A2D0NE09_FLAN2</name>
<keyword evidence="8" id="KW-0378">Hydrolase</keyword>
<keyword evidence="10" id="KW-0482">Metalloprotease</keyword>
<dbReference type="GO" id="GO:0030178">
    <property type="term" value="P:negative regulation of Wnt signaling pathway"/>
    <property type="evidence" value="ECO:0007669"/>
    <property type="project" value="InterPro"/>
</dbReference>
<evidence type="ECO:0000256" key="1">
    <source>
        <dbReference type="ARBA" id="ARBA00001936"/>
    </source>
</evidence>
<keyword evidence="5" id="KW-0812">Transmembrane</keyword>
<evidence type="ECO:0000256" key="7">
    <source>
        <dbReference type="ARBA" id="ARBA00022729"/>
    </source>
</evidence>
<dbReference type="RefSeq" id="WP_099150010.1">
    <property type="nucleotide sequence ID" value="NZ_PDUD01000017.1"/>
</dbReference>
<gene>
    <name evidence="13" type="ORF">CRP01_10705</name>
</gene>
<proteinExistence type="predicted"/>
<reference evidence="13 14" key="1">
    <citation type="submission" date="2017-10" db="EMBL/GenBank/DDBJ databases">
        <title>The draft genome sequence of Lewinella nigricans NBRC 102662.</title>
        <authorList>
            <person name="Wang K."/>
        </authorList>
    </citation>
    <scope>NUCLEOTIDE SEQUENCE [LARGE SCALE GENOMIC DNA]</scope>
    <source>
        <strain evidence="13 14">NBRC 102662</strain>
    </source>
</reference>
<comment type="subcellular location">
    <subcellularLocation>
        <location evidence="3">Membrane</location>
        <topology evidence="3">Single-pass type I membrane protein</topology>
    </subcellularLocation>
</comment>
<keyword evidence="12" id="KW-0325">Glycoprotein</keyword>
<comment type="cofactor">
    <cofactor evidence="1">
        <name>Mn(2+)</name>
        <dbReference type="ChEBI" id="CHEBI:29035"/>
    </cofactor>
</comment>
<evidence type="ECO:0000256" key="9">
    <source>
        <dbReference type="ARBA" id="ARBA00022989"/>
    </source>
</evidence>
<sequence length="279" mass="32443">MKKKKKSLLWQIDHSALARPSFLFGTMHVRDEQAFRFLDTVHYYLDQCDALATEYKVDEQPSPELATAMLLPDHQHIVHYLRPKQYQKLKAILQKAFGLNIDRYGHFKPLMIINIISEKLLQKDRPQALDLHLWQYAGDIGKTQLGIETLNEQLRILQSIPLEQQFQQLRSLGQNVRKFRRATLKNAAVYQFNDPQRIYRLVRNSSHGLRKLLLFRRNHIMAERIEKLIREQPTFCAVGAGHLSGKEGLIRLLKQRGFQLRPLPMTGLPAAKRHSGDPA</sequence>
<evidence type="ECO:0000256" key="5">
    <source>
        <dbReference type="ARBA" id="ARBA00022692"/>
    </source>
</evidence>
<evidence type="ECO:0000256" key="10">
    <source>
        <dbReference type="ARBA" id="ARBA00023049"/>
    </source>
</evidence>
<dbReference type="CDD" id="cd14789">
    <property type="entry name" value="Tiki"/>
    <property type="match status" value="1"/>
</dbReference>
<dbReference type="EMBL" id="PDUD01000017">
    <property type="protein sequence ID" value="PHN06754.1"/>
    <property type="molecule type" value="Genomic_DNA"/>
</dbReference>
<dbReference type="PANTHER" id="PTHR31120:SF6">
    <property type="entry name" value="METALLOPROTEASE TIKI HOMOLOG"/>
    <property type="match status" value="1"/>
</dbReference>